<sequence>MIFFLFSCLLLCLALFHLFSLICFMISPLPPLRALLGGKDSSLGYPYSNGTCSQSGTLTVRVWDASSTCKVVMRSGISAFFSQADCPSNVHVR</sequence>
<accession>A0A067S9Y9</accession>
<dbReference type="HOGENOM" id="CLU_2399837_0_0_1"/>
<evidence type="ECO:0000313" key="2">
    <source>
        <dbReference type="Proteomes" id="UP000027222"/>
    </source>
</evidence>
<name>A0A067S9Y9_GALM3</name>
<dbReference type="AlphaFoldDB" id="A0A067S9Y9"/>
<organism evidence="1 2">
    <name type="scientific">Galerina marginata (strain CBS 339.88)</name>
    <dbReference type="NCBI Taxonomy" id="685588"/>
    <lineage>
        <taxon>Eukaryota</taxon>
        <taxon>Fungi</taxon>
        <taxon>Dikarya</taxon>
        <taxon>Basidiomycota</taxon>
        <taxon>Agaricomycotina</taxon>
        <taxon>Agaricomycetes</taxon>
        <taxon>Agaricomycetidae</taxon>
        <taxon>Agaricales</taxon>
        <taxon>Agaricineae</taxon>
        <taxon>Strophariaceae</taxon>
        <taxon>Galerina</taxon>
    </lineage>
</organism>
<keyword evidence="2" id="KW-1185">Reference proteome</keyword>
<protein>
    <submittedName>
        <fullName evidence="1">Uncharacterized protein</fullName>
    </submittedName>
</protein>
<gene>
    <name evidence="1" type="ORF">GALMADRAFT_1074433</name>
</gene>
<evidence type="ECO:0000313" key="1">
    <source>
        <dbReference type="EMBL" id="KDR67715.1"/>
    </source>
</evidence>
<dbReference type="Proteomes" id="UP000027222">
    <property type="component" value="Unassembled WGS sequence"/>
</dbReference>
<dbReference type="EMBL" id="KL142413">
    <property type="protein sequence ID" value="KDR67715.1"/>
    <property type="molecule type" value="Genomic_DNA"/>
</dbReference>
<reference evidence="2" key="1">
    <citation type="journal article" date="2014" name="Proc. Natl. Acad. Sci. U.S.A.">
        <title>Extensive sampling of basidiomycete genomes demonstrates inadequacy of the white-rot/brown-rot paradigm for wood decay fungi.</title>
        <authorList>
            <person name="Riley R."/>
            <person name="Salamov A.A."/>
            <person name="Brown D.W."/>
            <person name="Nagy L.G."/>
            <person name="Floudas D."/>
            <person name="Held B.W."/>
            <person name="Levasseur A."/>
            <person name="Lombard V."/>
            <person name="Morin E."/>
            <person name="Otillar R."/>
            <person name="Lindquist E.A."/>
            <person name="Sun H."/>
            <person name="LaButti K.M."/>
            <person name="Schmutz J."/>
            <person name="Jabbour D."/>
            <person name="Luo H."/>
            <person name="Baker S.E."/>
            <person name="Pisabarro A.G."/>
            <person name="Walton J.D."/>
            <person name="Blanchette R.A."/>
            <person name="Henrissat B."/>
            <person name="Martin F."/>
            <person name="Cullen D."/>
            <person name="Hibbett D.S."/>
            <person name="Grigoriev I.V."/>
        </authorList>
    </citation>
    <scope>NUCLEOTIDE SEQUENCE [LARGE SCALE GENOMIC DNA]</scope>
    <source>
        <strain evidence="2">CBS 339.88</strain>
    </source>
</reference>
<proteinExistence type="predicted"/>